<name>A0A5C1QBD5_9SPIO</name>
<dbReference type="SUPFAM" id="SSF55729">
    <property type="entry name" value="Acyl-CoA N-acyltransferases (Nat)"/>
    <property type="match status" value="1"/>
</dbReference>
<sequence length="162" mass="18898">MKIKILNNLLTETVTINRKTSVKIEELIRKNYISSNSGEYSDKEINGLISNKTADNIYNFMRNGLSVIVCQEDKVIGFGMIVRKENLYEAKYLNVDPDFKGQGIGKKICDLREEALRDMGIRELYIESLRFKNTLNFHTSRGFYDIPNIRELHFTNYMKKDL</sequence>
<dbReference type="Pfam" id="PF00583">
    <property type="entry name" value="Acetyltransf_1"/>
    <property type="match status" value="1"/>
</dbReference>
<dbReference type="InterPro" id="IPR016181">
    <property type="entry name" value="Acyl_CoA_acyltransferase"/>
</dbReference>
<dbReference type="Proteomes" id="UP000323824">
    <property type="component" value="Chromosome"/>
</dbReference>
<dbReference type="InterPro" id="IPR000182">
    <property type="entry name" value="GNAT_dom"/>
</dbReference>
<proteinExistence type="predicted"/>
<dbReference type="CDD" id="cd04301">
    <property type="entry name" value="NAT_SF"/>
    <property type="match status" value="1"/>
</dbReference>
<accession>A0A5C1QBD5</accession>
<dbReference type="EMBL" id="CP035807">
    <property type="protein sequence ID" value="QEN05443.1"/>
    <property type="molecule type" value="Genomic_DNA"/>
</dbReference>
<protein>
    <submittedName>
        <fullName evidence="2">GNAT family N-acetyltransferase</fullName>
    </submittedName>
</protein>
<dbReference type="KEGG" id="sper:EW093_12205"/>
<feature type="domain" description="N-acetyltransferase" evidence="1">
    <location>
        <begin position="11"/>
        <end position="162"/>
    </location>
</feature>
<organism evidence="2 3">
    <name type="scientific">Thiospirochaeta perfilievii</name>
    <dbReference type="NCBI Taxonomy" id="252967"/>
    <lineage>
        <taxon>Bacteria</taxon>
        <taxon>Pseudomonadati</taxon>
        <taxon>Spirochaetota</taxon>
        <taxon>Spirochaetia</taxon>
        <taxon>Spirochaetales</taxon>
        <taxon>Spirochaetaceae</taxon>
        <taxon>Thiospirochaeta</taxon>
    </lineage>
</organism>
<gene>
    <name evidence="2" type="ORF">EW093_12205</name>
</gene>
<dbReference type="AlphaFoldDB" id="A0A5C1QBD5"/>
<evidence type="ECO:0000259" key="1">
    <source>
        <dbReference type="PROSITE" id="PS51186"/>
    </source>
</evidence>
<dbReference type="PROSITE" id="PS51186">
    <property type="entry name" value="GNAT"/>
    <property type="match status" value="1"/>
</dbReference>
<dbReference type="GO" id="GO:0016747">
    <property type="term" value="F:acyltransferase activity, transferring groups other than amino-acyl groups"/>
    <property type="evidence" value="ECO:0007669"/>
    <property type="project" value="InterPro"/>
</dbReference>
<keyword evidence="2" id="KW-0808">Transferase</keyword>
<reference evidence="2 3" key="2">
    <citation type="submission" date="2019-09" db="EMBL/GenBank/DDBJ databases">
        <title>Complete Genome Sequence and Methylome Analysis of free living Spirochaetas.</title>
        <authorList>
            <person name="Leshcheva N."/>
            <person name="Mikheeva N."/>
        </authorList>
    </citation>
    <scope>NUCLEOTIDE SEQUENCE [LARGE SCALE GENOMIC DNA]</scope>
    <source>
        <strain evidence="2 3">P</strain>
    </source>
</reference>
<reference evidence="2 3" key="1">
    <citation type="submission" date="2019-02" db="EMBL/GenBank/DDBJ databases">
        <authorList>
            <person name="Fomenkov A."/>
            <person name="Dubinina G."/>
            <person name="Grabovich M."/>
            <person name="Vincze T."/>
            <person name="Roberts R.J."/>
        </authorList>
    </citation>
    <scope>NUCLEOTIDE SEQUENCE [LARGE SCALE GENOMIC DNA]</scope>
    <source>
        <strain evidence="2 3">P</strain>
    </source>
</reference>
<keyword evidence="3" id="KW-1185">Reference proteome</keyword>
<dbReference type="RefSeq" id="WP_149568681.1">
    <property type="nucleotide sequence ID" value="NZ_CP035807.1"/>
</dbReference>
<dbReference type="Gene3D" id="3.40.630.30">
    <property type="match status" value="1"/>
</dbReference>
<evidence type="ECO:0000313" key="3">
    <source>
        <dbReference type="Proteomes" id="UP000323824"/>
    </source>
</evidence>
<dbReference type="OrthoDB" id="9789603at2"/>
<evidence type="ECO:0000313" key="2">
    <source>
        <dbReference type="EMBL" id="QEN05443.1"/>
    </source>
</evidence>